<proteinExistence type="predicted"/>
<evidence type="ECO:0000313" key="4">
    <source>
        <dbReference type="Proteomes" id="UP000054270"/>
    </source>
</evidence>
<name>A0A0D2ME93_HYPSF</name>
<gene>
    <name evidence="3" type="ORF">HYPSUDRAFT_202582</name>
    <name evidence="2" type="ORF">HYPSUDRAFT_208907</name>
</gene>
<dbReference type="EMBL" id="KN817690">
    <property type="protein sequence ID" value="KJA14196.1"/>
    <property type="molecule type" value="Genomic_DNA"/>
</dbReference>
<dbReference type="AlphaFoldDB" id="A0A0D2ME93"/>
<evidence type="ECO:0000256" key="1">
    <source>
        <dbReference type="SAM" id="MobiDB-lite"/>
    </source>
</evidence>
<sequence>MSDREHSKEITPPPPIQGICIPRTEDALRNPLRCDAGLDLSTSPMVKIYVFYKPELWWETSGPLTNGLYSLRSDHSLRNQIVWPSVQFTMYDAEQMRWVDVPTFARIEVRPDEFLMFRAKSSMSTDSDEFPAMDSLTSQLRTQYRVPAPENAANVPTINTEIPTELPITPARNLIPESAATTAPRRAKRRRSQACSSPVRVARDSTKRRRLGDTE</sequence>
<dbReference type="EMBL" id="KN817554">
    <property type="protein sequence ID" value="KJA21888.1"/>
    <property type="molecule type" value="Genomic_DNA"/>
</dbReference>
<dbReference type="Proteomes" id="UP000054270">
    <property type="component" value="Unassembled WGS sequence"/>
</dbReference>
<feature type="compositionally biased region" description="Basic and acidic residues" evidence="1">
    <location>
        <begin position="201"/>
        <end position="215"/>
    </location>
</feature>
<dbReference type="OrthoDB" id="2918055at2759"/>
<feature type="region of interest" description="Disordered" evidence="1">
    <location>
        <begin position="171"/>
        <end position="215"/>
    </location>
</feature>
<keyword evidence="4" id="KW-1185">Reference proteome</keyword>
<organism evidence="3 4">
    <name type="scientific">Hypholoma sublateritium (strain FD-334 SS-4)</name>
    <dbReference type="NCBI Taxonomy" id="945553"/>
    <lineage>
        <taxon>Eukaryota</taxon>
        <taxon>Fungi</taxon>
        <taxon>Dikarya</taxon>
        <taxon>Basidiomycota</taxon>
        <taxon>Agaricomycotina</taxon>
        <taxon>Agaricomycetes</taxon>
        <taxon>Agaricomycetidae</taxon>
        <taxon>Agaricales</taxon>
        <taxon>Agaricineae</taxon>
        <taxon>Strophariaceae</taxon>
        <taxon>Hypholoma</taxon>
    </lineage>
</organism>
<accession>A0A0D2ME93</accession>
<evidence type="ECO:0000313" key="3">
    <source>
        <dbReference type="EMBL" id="KJA21888.1"/>
    </source>
</evidence>
<evidence type="ECO:0000313" key="2">
    <source>
        <dbReference type="EMBL" id="KJA14196.1"/>
    </source>
</evidence>
<protein>
    <submittedName>
        <fullName evidence="3">Uncharacterized protein</fullName>
    </submittedName>
</protein>
<reference evidence="4" key="2">
    <citation type="submission" date="2014-04" db="EMBL/GenBank/DDBJ databases">
        <title>Evolutionary Origins and Diversification of the Mycorrhizal Mutualists.</title>
        <authorList>
            <consortium name="DOE Joint Genome Institute"/>
            <consortium name="Mycorrhizal Genomics Consortium"/>
            <person name="Kohler A."/>
            <person name="Kuo A."/>
            <person name="Nagy L.G."/>
            <person name="Floudas D."/>
            <person name="Copeland A."/>
            <person name="Barry K.W."/>
            <person name="Cichocki N."/>
            <person name="Veneault-Fourrey C."/>
            <person name="LaButti K."/>
            <person name="Lindquist E.A."/>
            <person name="Lipzen A."/>
            <person name="Lundell T."/>
            <person name="Morin E."/>
            <person name="Murat C."/>
            <person name="Riley R."/>
            <person name="Ohm R."/>
            <person name="Sun H."/>
            <person name="Tunlid A."/>
            <person name="Henrissat B."/>
            <person name="Grigoriev I.V."/>
            <person name="Hibbett D.S."/>
            <person name="Martin F."/>
        </authorList>
    </citation>
    <scope>NUCLEOTIDE SEQUENCE [LARGE SCALE GENOMIC DNA]</scope>
    <source>
        <strain evidence="4">FD-334 SS-4</strain>
    </source>
</reference>
<reference evidence="3" key="1">
    <citation type="submission" date="2014-04" db="EMBL/GenBank/DDBJ databases">
        <title>Evolutionary Origins and Diversification of the Mycorrhizal Mutualists.</title>
        <authorList>
            <consortium name="DOE Joint Genome Institute"/>
            <person name="Kohler A."/>
            <person name="Kuo A."/>
            <person name="Nagy L.G."/>
            <person name="Floudas D."/>
            <person name="Copeland A."/>
            <person name="Barry K.W."/>
            <person name="Cichocki N."/>
            <person name="Veneault-Fourrey C."/>
            <person name="LaButti K."/>
            <person name="Lindquist E.A."/>
            <person name="Lipzen A."/>
            <person name="Lundell T."/>
            <person name="Morin E."/>
            <person name="Murat C."/>
            <person name="Riley R."/>
            <person name="Ohm R."/>
            <person name="Sun H."/>
            <person name="Tunlid A."/>
            <person name="Henrissat B."/>
            <person name="Grigoriev I.V."/>
            <person name="Hibbett D.S."/>
            <person name="Martin F."/>
            <person name="Consortium M.G."/>
        </authorList>
    </citation>
    <scope>NUCLEOTIDE SEQUENCE [LARGE SCALE GENOMIC DNA]</scope>
    <source>
        <strain evidence="3">FD-334 SS-4</strain>
    </source>
</reference>